<sequence>RPICVTTIPPRYDVEHDNDIHYNIALANNYIRELVIRINSVHLIDFDHFKRYHFTRQGMHLSFKGKKKLAFIINDFVNKIYEAKVTEKEGSNDSNVQHNTTTKINENIHVID</sequence>
<organism evidence="1">
    <name type="scientific">Cuerna arida</name>
    <dbReference type="NCBI Taxonomy" id="1464854"/>
    <lineage>
        <taxon>Eukaryota</taxon>
        <taxon>Metazoa</taxon>
        <taxon>Ecdysozoa</taxon>
        <taxon>Arthropoda</taxon>
        <taxon>Hexapoda</taxon>
        <taxon>Insecta</taxon>
        <taxon>Pterygota</taxon>
        <taxon>Neoptera</taxon>
        <taxon>Paraneoptera</taxon>
        <taxon>Hemiptera</taxon>
        <taxon>Auchenorrhyncha</taxon>
        <taxon>Membracoidea</taxon>
        <taxon>Cicadellidae</taxon>
        <taxon>Cicadellinae</taxon>
        <taxon>Proconiini</taxon>
        <taxon>Cuerna</taxon>
    </lineage>
</organism>
<gene>
    <name evidence="1" type="ORF">g.48949</name>
</gene>
<dbReference type="SUPFAM" id="SSF52266">
    <property type="entry name" value="SGNH hydrolase"/>
    <property type="match status" value="1"/>
</dbReference>
<evidence type="ECO:0008006" key="2">
    <source>
        <dbReference type="Google" id="ProtNLM"/>
    </source>
</evidence>
<dbReference type="AlphaFoldDB" id="A0A1B6FZK1"/>
<feature type="non-terminal residue" evidence="1">
    <location>
        <position position="112"/>
    </location>
</feature>
<name>A0A1B6FZK1_9HEMI</name>
<reference evidence="1" key="1">
    <citation type="submission" date="2015-11" db="EMBL/GenBank/DDBJ databases">
        <title>De novo transcriptome assembly of four potential Pierce s Disease insect vectors from Arizona vineyards.</title>
        <authorList>
            <person name="Tassone E.E."/>
        </authorList>
    </citation>
    <scope>NUCLEOTIDE SEQUENCE</scope>
</reference>
<proteinExistence type="predicted"/>
<accession>A0A1B6FZK1</accession>
<dbReference type="EMBL" id="GECZ01014151">
    <property type="protein sequence ID" value="JAS55618.1"/>
    <property type="molecule type" value="Transcribed_RNA"/>
</dbReference>
<dbReference type="InterPro" id="IPR036514">
    <property type="entry name" value="SGNH_hydro_sf"/>
</dbReference>
<feature type="non-terminal residue" evidence="1">
    <location>
        <position position="1"/>
    </location>
</feature>
<evidence type="ECO:0000313" key="1">
    <source>
        <dbReference type="EMBL" id="JAS55618.1"/>
    </source>
</evidence>
<dbReference type="Gene3D" id="3.40.50.1110">
    <property type="entry name" value="SGNH hydrolase"/>
    <property type="match status" value="1"/>
</dbReference>
<protein>
    <recommendedName>
        <fullName evidence="2">SGNH domain-containing protein</fullName>
    </recommendedName>
</protein>